<reference evidence="3 4" key="1">
    <citation type="submission" date="2020-04" db="EMBL/GenBank/DDBJ databases">
        <title>Nesterenkonia sp. nov., isolated from marine sediment.</title>
        <authorList>
            <person name="Zhang G."/>
        </authorList>
    </citation>
    <scope>NUCLEOTIDE SEQUENCE [LARGE SCALE GENOMIC DNA]</scope>
    <source>
        <strain evidence="3 4">MY13</strain>
    </source>
</reference>
<evidence type="ECO:0000313" key="3">
    <source>
        <dbReference type="EMBL" id="NLS09594.1"/>
    </source>
</evidence>
<evidence type="ECO:0000313" key="4">
    <source>
        <dbReference type="Proteomes" id="UP000523139"/>
    </source>
</evidence>
<dbReference type="EMBL" id="JABAHY010000004">
    <property type="protein sequence ID" value="NLS09594.1"/>
    <property type="molecule type" value="Genomic_DNA"/>
</dbReference>
<dbReference type="SUPFAM" id="SSF56317">
    <property type="entry name" value="Carbon-nitrogen hydrolase"/>
    <property type="match status" value="1"/>
</dbReference>
<keyword evidence="3" id="KW-0378">Hydrolase</keyword>
<dbReference type="PANTHER" id="PTHR23088">
    <property type="entry name" value="NITRILASE-RELATED"/>
    <property type="match status" value="1"/>
</dbReference>
<dbReference type="InterPro" id="IPR036526">
    <property type="entry name" value="C-N_Hydrolase_sf"/>
</dbReference>
<sequence length="279" mass="29908">MRLALGQVEPLVGDKAGNLQRAEALAGQAAEAGADLLILPEMYLTGYALGREQTLALAEPADGPSAQEIAAIAAKHSVAIMYGYPEAATGGTEVFNTAGFVDSTGDRLLDYRKLHYFGDLDRDQFDPIPGEITASCCPVIPWRGWQLGVGICYDIEFPELARQLAVSGADLICVPTANMVDCDHVQELLLPARAVENQLYVAYANYCGADSVFEYGGLSQLAAPGGQQTLAGRGEQLLIAELDRQSLEASRAENPYLRDRLFQVAPRGAEMTANFPHSS</sequence>
<protein>
    <submittedName>
        <fullName evidence="3">Carbon-nitrogen hydrolase family protein</fullName>
    </submittedName>
</protein>
<keyword evidence="4" id="KW-1185">Reference proteome</keyword>
<dbReference type="GO" id="GO:0016787">
    <property type="term" value="F:hydrolase activity"/>
    <property type="evidence" value="ECO:0007669"/>
    <property type="project" value="UniProtKB-KW"/>
</dbReference>
<dbReference type="InterPro" id="IPR003010">
    <property type="entry name" value="C-N_Hydrolase"/>
</dbReference>
<dbReference type="InterPro" id="IPR001110">
    <property type="entry name" value="UPF0012_CS"/>
</dbReference>
<dbReference type="PANTHER" id="PTHR23088:SF27">
    <property type="entry name" value="DEAMINATED GLUTATHIONE AMIDASE"/>
    <property type="match status" value="1"/>
</dbReference>
<accession>A0A7X8YDH0</accession>
<dbReference type="Proteomes" id="UP000523139">
    <property type="component" value="Unassembled WGS sequence"/>
</dbReference>
<evidence type="ECO:0000259" key="2">
    <source>
        <dbReference type="PROSITE" id="PS50263"/>
    </source>
</evidence>
<evidence type="ECO:0000256" key="1">
    <source>
        <dbReference type="ARBA" id="ARBA00010613"/>
    </source>
</evidence>
<proteinExistence type="inferred from homology"/>
<organism evidence="3 4">
    <name type="scientific">Nesterenkonia sedimenti</name>
    <dbReference type="NCBI Taxonomy" id="1463632"/>
    <lineage>
        <taxon>Bacteria</taxon>
        <taxon>Bacillati</taxon>
        <taxon>Actinomycetota</taxon>
        <taxon>Actinomycetes</taxon>
        <taxon>Micrococcales</taxon>
        <taxon>Micrococcaceae</taxon>
        <taxon>Nesterenkonia</taxon>
    </lineage>
</organism>
<comment type="caution">
    <text evidence="3">The sequence shown here is derived from an EMBL/GenBank/DDBJ whole genome shotgun (WGS) entry which is preliminary data.</text>
</comment>
<dbReference type="Gene3D" id="3.60.110.10">
    <property type="entry name" value="Carbon-nitrogen hydrolase"/>
    <property type="match status" value="1"/>
</dbReference>
<dbReference type="PROSITE" id="PS01227">
    <property type="entry name" value="UPF0012"/>
    <property type="match status" value="1"/>
</dbReference>
<name>A0A7X8YDH0_9MICC</name>
<dbReference type="AlphaFoldDB" id="A0A7X8YDH0"/>
<feature type="domain" description="CN hydrolase" evidence="2">
    <location>
        <begin position="1"/>
        <end position="256"/>
    </location>
</feature>
<comment type="similarity">
    <text evidence="1">Belongs to the carbon-nitrogen hydrolase superfamily. NIT1/NIT2 family.</text>
</comment>
<gene>
    <name evidence="3" type="ORF">HGQ17_06155</name>
</gene>
<dbReference type="InterPro" id="IPR044083">
    <property type="entry name" value="RamA-like"/>
</dbReference>
<dbReference type="CDD" id="cd07576">
    <property type="entry name" value="R-amidase_like"/>
    <property type="match status" value="1"/>
</dbReference>
<dbReference type="PROSITE" id="PS50263">
    <property type="entry name" value="CN_HYDROLASE"/>
    <property type="match status" value="1"/>
</dbReference>
<dbReference type="Pfam" id="PF00795">
    <property type="entry name" value="CN_hydrolase"/>
    <property type="match status" value="1"/>
</dbReference>